<dbReference type="EMBL" id="FNHS01000005">
    <property type="protein sequence ID" value="SDN03474.1"/>
    <property type="molecule type" value="Genomic_DNA"/>
</dbReference>
<evidence type="ECO:0000313" key="3">
    <source>
        <dbReference type="Proteomes" id="UP000198704"/>
    </source>
</evidence>
<proteinExistence type="predicted"/>
<organism evidence="2 3">
    <name type="scientific">Methylobacterium phyllostachyos</name>
    <dbReference type="NCBI Taxonomy" id="582672"/>
    <lineage>
        <taxon>Bacteria</taxon>
        <taxon>Pseudomonadati</taxon>
        <taxon>Pseudomonadota</taxon>
        <taxon>Alphaproteobacteria</taxon>
        <taxon>Hyphomicrobiales</taxon>
        <taxon>Methylobacteriaceae</taxon>
        <taxon>Methylobacterium</taxon>
    </lineage>
</organism>
<name>A0A1G9Y2Z2_9HYPH</name>
<dbReference type="AlphaFoldDB" id="A0A1G9Y2Z2"/>
<keyword evidence="1" id="KW-0812">Transmembrane</keyword>
<evidence type="ECO:0000256" key="1">
    <source>
        <dbReference type="SAM" id="Phobius"/>
    </source>
</evidence>
<accession>A0A1G9Y2Z2</accession>
<keyword evidence="1" id="KW-1133">Transmembrane helix</keyword>
<evidence type="ECO:0000313" key="2">
    <source>
        <dbReference type="EMBL" id="SDN03474.1"/>
    </source>
</evidence>
<dbReference type="Proteomes" id="UP000198704">
    <property type="component" value="Unassembled WGS sequence"/>
</dbReference>
<feature type="transmembrane region" description="Helical" evidence="1">
    <location>
        <begin position="17"/>
        <end position="38"/>
    </location>
</feature>
<sequence length="39" mass="4244">MIEFQPEDRAARVIDRVLLGAAMLSLTFGLAAGLWGLLQ</sequence>
<protein>
    <submittedName>
        <fullName evidence="2">Uncharacterized protein</fullName>
    </submittedName>
</protein>
<gene>
    <name evidence="2" type="ORF">SAMN05216360_105150</name>
</gene>
<keyword evidence="3" id="KW-1185">Reference proteome</keyword>
<keyword evidence="1" id="KW-0472">Membrane</keyword>
<dbReference type="STRING" id="582672.SAMN05216360_105150"/>
<reference evidence="3" key="1">
    <citation type="submission" date="2016-10" db="EMBL/GenBank/DDBJ databases">
        <authorList>
            <person name="Varghese N."/>
            <person name="Submissions S."/>
        </authorList>
    </citation>
    <scope>NUCLEOTIDE SEQUENCE [LARGE SCALE GENOMIC DNA]</scope>
    <source>
        <strain evidence="3">BL47</strain>
    </source>
</reference>